<dbReference type="PANTHER" id="PTHR44688:SF16">
    <property type="entry name" value="DNA-BINDING TRANSCRIPTIONAL ACTIVATOR DEVR_DOSR"/>
    <property type="match status" value="1"/>
</dbReference>
<evidence type="ECO:0000313" key="5">
    <source>
        <dbReference type="EMBL" id="THV37615.1"/>
    </source>
</evidence>
<dbReference type="Proteomes" id="UP000308760">
    <property type="component" value="Unassembled WGS sequence"/>
</dbReference>
<evidence type="ECO:0000256" key="2">
    <source>
        <dbReference type="ARBA" id="ARBA00023125"/>
    </source>
</evidence>
<feature type="domain" description="HTH luxR-type" evidence="4">
    <location>
        <begin position="135"/>
        <end position="200"/>
    </location>
</feature>
<evidence type="ECO:0000313" key="6">
    <source>
        <dbReference type="Proteomes" id="UP000308760"/>
    </source>
</evidence>
<dbReference type="Gene3D" id="3.40.50.2300">
    <property type="match status" value="1"/>
</dbReference>
<comment type="caution">
    <text evidence="5">The sequence shown here is derived from an EMBL/GenBank/DDBJ whole genome shotgun (WGS) entry which is preliminary data.</text>
</comment>
<dbReference type="AlphaFoldDB" id="A0A4S8Q4U7"/>
<sequence>MEKIHEIWKDGMIRVSVIEKHSVPRMGLQKVLAGDDAITVIDAVDGPWDFAPEETDVVLFSYCSVCDMPAIGTVSDLAKKYRTVVYSGKETPFSLLSYRDINVRALLHQSEPDESLHEAVRAAAAGNLGDAVASSAVSLPGLSQRESLVLTLISEGYTNDQMARRIGISKHTVDTYIRRIRSKLKLGNRAQLACAAMNLANS</sequence>
<dbReference type="InterPro" id="IPR016032">
    <property type="entry name" value="Sig_transdc_resp-reg_C-effctor"/>
</dbReference>
<organism evidence="5 6">
    <name type="scientific">Glycomyces buryatensis</name>
    <dbReference type="NCBI Taxonomy" id="2570927"/>
    <lineage>
        <taxon>Bacteria</taxon>
        <taxon>Bacillati</taxon>
        <taxon>Actinomycetota</taxon>
        <taxon>Actinomycetes</taxon>
        <taxon>Glycomycetales</taxon>
        <taxon>Glycomycetaceae</taxon>
        <taxon>Glycomyces</taxon>
    </lineage>
</organism>
<evidence type="ECO:0000256" key="3">
    <source>
        <dbReference type="ARBA" id="ARBA00023163"/>
    </source>
</evidence>
<dbReference type="GO" id="GO:0006355">
    <property type="term" value="P:regulation of DNA-templated transcription"/>
    <property type="evidence" value="ECO:0007669"/>
    <property type="project" value="InterPro"/>
</dbReference>
<dbReference type="SMART" id="SM00421">
    <property type="entry name" value="HTH_LUXR"/>
    <property type="match status" value="1"/>
</dbReference>
<name>A0A4S8Q4U7_9ACTN</name>
<keyword evidence="2" id="KW-0238">DNA-binding</keyword>
<dbReference type="GO" id="GO:0003677">
    <property type="term" value="F:DNA binding"/>
    <property type="evidence" value="ECO:0007669"/>
    <property type="project" value="UniProtKB-KW"/>
</dbReference>
<proteinExistence type="predicted"/>
<dbReference type="EMBL" id="STGY01000069">
    <property type="protein sequence ID" value="THV37615.1"/>
    <property type="molecule type" value="Genomic_DNA"/>
</dbReference>
<dbReference type="OrthoDB" id="4294555at2"/>
<accession>A0A4S8Q4U7</accession>
<keyword evidence="3" id="KW-0804">Transcription</keyword>
<dbReference type="InterPro" id="IPR000792">
    <property type="entry name" value="Tscrpt_reg_LuxR_C"/>
</dbReference>
<dbReference type="PRINTS" id="PR00038">
    <property type="entry name" value="HTHLUXR"/>
</dbReference>
<dbReference type="Pfam" id="PF00196">
    <property type="entry name" value="GerE"/>
    <property type="match status" value="1"/>
</dbReference>
<reference evidence="5 6" key="2">
    <citation type="submission" date="2019-05" db="EMBL/GenBank/DDBJ databases">
        <title>Glycomyces buryatensis sp. nov.</title>
        <authorList>
            <person name="Nikitina E."/>
        </authorList>
    </citation>
    <scope>NUCLEOTIDE SEQUENCE [LARGE SCALE GENOMIC DNA]</scope>
    <source>
        <strain evidence="5 6">18</strain>
    </source>
</reference>
<dbReference type="SUPFAM" id="SSF46894">
    <property type="entry name" value="C-terminal effector domain of the bipartite response regulators"/>
    <property type="match status" value="1"/>
</dbReference>
<keyword evidence="1" id="KW-0805">Transcription regulation</keyword>
<keyword evidence="6" id="KW-1185">Reference proteome</keyword>
<dbReference type="PROSITE" id="PS50043">
    <property type="entry name" value="HTH_LUXR_2"/>
    <property type="match status" value="1"/>
</dbReference>
<dbReference type="PANTHER" id="PTHR44688">
    <property type="entry name" value="DNA-BINDING TRANSCRIPTIONAL ACTIVATOR DEVR_DOSR"/>
    <property type="match status" value="1"/>
</dbReference>
<evidence type="ECO:0000256" key="1">
    <source>
        <dbReference type="ARBA" id="ARBA00023015"/>
    </source>
</evidence>
<evidence type="ECO:0000259" key="4">
    <source>
        <dbReference type="PROSITE" id="PS50043"/>
    </source>
</evidence>
<gene>
    <name evidence="5" type="ORF">FAB82_20270</name>
</gene>
<dbReference type="CDD" id="cd06170">
    <property type="entry name" value="LuxR_C_like"/>
    <property type="match status" value="1"/>
</dbReference>
<reference evidence="6" key="1">
    <citation type="submission" date="2019-04" db="EMBL/GenBank/DDBJ databases">
        <title>Nocardioides xinjiangensis sp. nov.</title>
        <authorList>
            <person name="Liu S."/>
        </authorList>
    </citation>
    <scope>NUCLEOTIDE SEQUENCE [LARGE SCALE GENOMIC DNA]</scope>
    <source>
        <strain evidence="6">18</strain>
    </source>
</reference>
<protein>
    <submittedName>
        <fullName evidence="5">Response regulator transcription factor</fullName>
    </submittedName>
</protein>